<dbReference type="Proteomes" id="UP000635245">
    <property type="component" value="Unassembled WGS sequence"/>
</dbReference>
<sequence>MSRSGYDDGMLTQVISATDTALGEMQQLNSMVQGLASQLPAVNNSTSGMKLSALLGEWSGDYNKILTQLGELNTKAQGLLQLNRSTEADTSGMAH</sequence>
<name>A0A934QWL2_9PSEU</name>
<dbReference type="AlphaFoldDB" id="A0A934QWL2"/>
<protein>
    <submittedName>
        <fullName evidence="1">Uncharacterized protein</fullName>
    </submittedName>
</protein>
<dbReference type="RefSeq" id="WP_200322829.1">
    <property type="nucleotide sequence ID" value="NZ_JAENJH010000008.1"/>
</dbReference>
<accession>A0A934QWL2</accession>
<reference evidence="1" key="1">
    <citation type="submission" date="2020-12" db="EMBL/GenBank/DDBJ databases">
        <title>Prauserella sp. ASG 168, a novel actinomycete isolated from cave rock.</title>
        <authorList>
            <person name="Suriyachadkun C."/>
        </authorList>
    </citation>
    <scope>NUCLEOTIDE SEQUENCE</scope>
    <source>
        <strain evidence="1">ASG 168</strain>
    </source>
</reference>
<evidence type="ECO:0000313" key="2">
    <source>
        <dbReference type="Proteomes" id="UP000635245"/>
    </source>
</evidence>
<dbReference type="EMBL" id="JAENJH010000008">
    <property type="protein sequence ID" value="MBK1787788.1"/>
    <property type="molecule type" value="Genomic_DNA"/>
</dbReference>
<organism evidence="1 2">
    <name type="scientific">Prauserella cavernicola</name>
    <dbReference type="NCBI Taxonomy" id="2800127"/>
    <lineage>
        <taxon>Bacteria</taxon>
        <taxon>Bacillati</taxon>
        <taxon>Actinomycetota</taxon>
        <taxon>Actinomycetes</taxon>
        <taxon>Pseudonocardiales</taxon>
        <taxon>Pseudonocardiaceae</taxon>
        <taxon>Prauserella</taxon>
    </lineage>
</organism>
<proteinExistence type="predicted"/>
<evidence type="ECO:0000313" key="1">
    <source>
        <dbReference type="EMBL" id="MBK1787788.1"/>
    </source>
</evidence>
<comment type="caution">
    <text evidence="1">The sequence shown here is derived from an EMBL/GenBank/DDBJ whole genome shotgun (WGS) entry which is preliminary data.</text>
</comment>
<gene>
    <name evidence="1" type="ORF">JHE00_25960</name>
</gene>
<keyword evidence="2" id="KW-1185">Reference proteome</keyword>